<dbReference type="PANTHER" id="PTHR32322">
    <property type="entry name" value="INNER MEMBRANE TRANSPORTER"/>
    <property type="match status" value="1"/>
</dbReference>
<dbReference type="Proteomes" id="UP000292373">
    <property type="component" value="Unassembled WGS sequence"/>
</dbReference>
<feature type="transmembrane region" description="Helical" evidence="6">
    <location>
        <begin position="178"/>
        <end position="200"/>
    </location>
</feature>
<comment type="subcellular location">
    <subcellularLocation>
        <location evidence="1">Membrane</location>
        <topology evidence="1">Multi-pass membrane protein</topology>
    </subcellularLocation>
</comment>
<dbReference type="EMBL" id="SDMQ01000007">
    <property type="protein sequence ID" value="TBT84654.1"/>
    <property type="molecule type" value="Genomic_DNA"/>
</dbReference>
<organism evidence="8 9">
    <name type="scientific">Propioniciclava sinopodophylli</name>
    <dbReference type="NCBI Taxonomy" id="1837344"/>
    <lineage>
        <taxon>Bacteria</taxon>
        <taxon>Bacillati</taxon>
        <taxon>Actinomycetota</taxon>
        <taxon>Actinomycetes</taxon>
        <taxon>Propionibacteriales</taxon>
        <taxon>Propionibacteriaceae</taxon>
        <taxon>Propioniciclava</taxon>
    </lineage>
</organism>
<name>A0A4Q9KDC7_9ACTN</name>
<feature type="domain" description="EamA" evidence="7">
    <location>
        <begin position="148"/>
        <end position="278"/>
    </location>
</feature>
<sequence length="294" mass="28924">MRLVLLVLLSLLSQQLGASVAGLLFDDVGASAMVALRVVFSAAVLLLVTRPSRAALAGLGTRGWAAVVGLGAAMTGMNLAIYEAFARIPQGVAVTFEVLGPLALSVAARPSWGSAAWAALALAGIGVLGREGFSADGGIGGAGLDPVGVALALAAAACWAGYILLSRRAGTHLPGVQGLALATAAGSLVALPVGVATAGAAVLSPVVLVVGLAVALLSTAVPYGIDLQVLRRMPTALFSLLTCLSPIAAALTAWAVRGQELTPLDLAGMLLVIAACAAAVWTGRSPGVAGGARG</sequence>
<dbReference type="Pfam" id="PF00892">
    <property type="entry name" value="EamA"/>
    <property type="match status" value="1"/>
</dbReference>
<dbReference type="InterPro" id="IPR050638">
    <property type="entry name" value="AA-Vitamin_Transporters"/>
</dbReference>
<dbReference type="RefSeq" id="WP_131168076.1">
    <property type="nucleotide sequence ID" value="NZ_SDMQ01000007.1"/>
</dbReference>
<evidence type="ECO:0000256" key="4">
    <source>
        <dbReference type="ARBA" id="ARBA00022989"/>
    </source>
</evidence>
<evidence type="ECO:0000256" key="6">
    <source>
        <dbReference type="SAM" id="Phobius"/>
    </source>
</evidence>
<protein>
    <submittedName>
        <fullName evidence="8">EamA family transporter</fullName>
    </submittedName>
</protein>
<dbReference type="PANTHER" id="PTHR32322:SF2">
    <property type="entry name" value="EAMA DOMAIN-CONTAINING PROTEIN"/>
    <property type="match status" value="1"/>
</dbReference>
<feature type="transmembrane region" description="Helical" evidence="6">
    <location>
        <begin position="28"/>
        <end position="49"/>
    </location>
</feature>
<evidence type="ECO:0000256" key="2">
    <source>
        <dbReference type="ARBA" id="ARBA00007362"/>
    </source>
</evidence>
<reference evidence="8 9" key="1">
    <citation type="submission" date="2019-01" db="EMBL/GenBank/DDBJ databases">
        <title>Lactibacter flavus gen. nov., sp. nov., a novel bacterium of the family Propionibacteriaceae isolated from raw milk and dairy products.</title>
        <authorList>
            <person name="Huptas C."/>
            <person name="Wenning M."/>
            <person name="Breitenwieser F."/>
            <person name="Doll E."/>
            <person name="Von Neubeck M."/>
            <person name="Busse H.-J."/>
            <person name="Scherer S."/>
        </authorList>
    </citation>
    <scope>NUCLEOTIDE SEQUENCE [LARGE SCALE GENOMIC DNA]</scope>
    <source>
        <strain evidence="8 9">KCTC 33808</strain>
    </source>
</reference>
<evidence type="ECO:0000256" key="3">
    <source>
        <dbReference type="ARBA" id="ARBA00022692"/>
    </source>
</evidence>
<evidence type="ECO:0000256" key="5">
    <source>
        <dbReference type="ARBA" id="ARBA00023136"/>
    </source>
</evidence>
<proteinExistence type="inferred from homology"/>
<dbReference type="AlphaFoldDB" id="A0A4Q9KDC7"/>
<keyword evidence="4 6" id="KW-1133">Transmembrane helix</keyword>
<dbReference type="GO" id="GO:0016020">
    <property type="term" value="C:membrane"/>
    <property type="evidence" value="ECO:0007669"/>
    <property type="project" value="UniProtKB-SubCell"/>
</dbReference>
<evidence type="ECO:0000313" key="8">
    <source>
        <dbReference type="EMBL" id="TBT84654.1"/>
    </source>
</evidence>
<comment type="similarity">
    <text evidence="2">Belongs to the EamA transporter family.</text>
</comment>
<feature type="transmembrane region" description="Helical" evidence="6">
    <location>
        <begin position="61"/>
        <end position="82"/>
    </location>
</feature>
<keyword evidence="5 6" id="KW-0472">Membrane</keyword>
<gene>
    <name evidence="8" type="ORF">ET989_08295</name>
</gene>
<feature type="transmembrane region" description="Helical" evidence="6">
    <location>
        <begin position="237"/>
        <end position="256"/>
    </location>
</feature>
<feature type="transmembrane region" description="Helical" evidence="6">
    <location>
        <begin position="206"/>
        <end position="225"/>
    </location>
</feature>
<dbReference type="InterPro" id="IPR000620">
    <property type="entry name" value="EamA_dom"/>
</dbReference>
<feature type="transmembrane region" description="Helical" evidence="6">
    <location>
        <begin position="262"/>
        <end position="283"/>
    </location>
</feature>
<dbReference type="InterPro" id="IPR037185">
    <property type="entry name" value="EmrE-like"/>
</dbReference>
<dbReference type="SUPFAM" id="SSF103481">
    <property type="entry name" value="Multidrug resistance efflux transporter EmrE"/>
    <property type="match status" value="1"/>
</dbReference>
<keyword evidence="9" id="KW-1185">Reference proteome</keyword>
<evidence type="ECO:0000259" key="7">
    <source>
        <dbReference type="Pfam" id="PF00892"/>
    </source>
</evidence>
<accession>A0A4Q9KDC7</accession>
<comment type="caution">
    <text evidence="8">The sequence shown here is derived from an EMBL/GenBank/DDBJ whole genome shotgun (WGS) entry which is preliminary data.</text>
</comment>
<keyword evidence="3 6" id="KW-0812">Transmembrane</keyword>
<evidence type="ECO:0000256" key="1">
    <source>
        <dbReference type="ARBA" id="ARBA00004141"/>
    </source>
</evidence>
<feature type="transmembrane region" description="Helical" evidence="6">
    <location>
        <begin position="147"/>
        <end position="166"/>
    </location>
</feature>
<evidence type="ECO:0000313" key="9">
    <source>
        <dbReference type="Proteomes" id="UP000292373"/>
    </source>
</evidence>
<dbReference type="OrthoDB" id="9815120at2"/>